<evidence type="ECO:0000313" key="2">
    <source>
        <dbReference type="EMBL" id="CAJ2501951.1"/>
    </source>
</evidence>
<organism evidence="2 3">
    <name type="scientific">Anthostomella pinea</name>
    <dbReference type="NCBI Taxonomy" id="933095"/>
    <lineage>
        <taxon>Eukaryota</taxon>
        <taxon>Fungi</taxon>
        <taxon>Dikarya</taxon>
        <taxon>Ascomycota</taxon>
        <taxon>Pezizomycotina</taxon>
        <taxon>Sordariomycetes</taxon>
        <taxon>Xylariomycetidae</taxon>
        <taxon>Xylariales</taxon>
        <taxon>Xylariaceae</taxon>
        <taxon>Anthostomella</taxon>
    </lineage>
</organism>
<reference evidence="2" key="1">
    <citation type="submission" date="2023-10" db="EMBL/GenBank/DDBJ databases">
        <authorList>
            <person name="Hackl T."/>
        </authorList>
    </citation>
    <scope>NUCLEOTIDE SEQUENCE</scope>
</reference>
<keyword evidence="3" id="KW-1185">Reference proteome</keyword>
<dbReference type="AlphaFoldDB" id="A0AAI8VBP0"/>
<protein>
    <submittedName>
        <fullName evidence="2">Uu.00g048040.m01.CDS01</fullName>
    </submittedName>
</protein>
<dbReference type="Pfam" id="PF17119">
    <property type="entry name" value="MMU163"/>
    <property type="match status" value="1"/>
</dbReference>
<evidence type="ECO:0000256" key="1">
    <source>
        <dbReference type="SAM" id="MobiDB-lite"/>
    </source>
</evidence>
<gene>
    <name evidence="2" type="ORF">KHLLAP_LOCUS2419</name>
</gene>
<name>A0AAI8VBP0_9PEZI</name>
<dbReference type="InterPro" id="IPR031342">
    <property type="entry name" value="Mug163-like"/>
</dbReference>
<comment type="caution">
    <text evidence="2">The sequence shown here is derived from an EMBL/GenBank/DDBJ whole genome shotgun (WGS) entry which is preliminary data.</text>
</comment>
<evidence type="ECO:0000313" key="3">
    <source>
        <dbReference type="Proteomes" id="UP001295740"/>
    </source>
</evidence>
<sequence>MERNDGNSVPLGRRGEKLMVKWKTCGKTKHRDPTGGVYRGAGKDSRDPMDRIKDFIACTRDEKSAQAQTRAETEKEQEREFCEIFVFEFDKKGRIVKHVMEHTEEGGGWDHMTRVVSVADSLLGLIDGGRIHFA</sequence>
<feature type="region of interest" description="Disordered" evidence="1">
    <location>
        <begin position="25"/>
        <end position="48"/>
    </location>
</feature>
<proteinExistence type="predicted"/>
<accession>A0AAI8VBP0</accession>
<dbReference type="EMBL" id="CAUWAG010000003">
    <property type="protein sequence ID" value="CAJ2501951.1"/>
    <property type="molecule type" value="Genomic_DNA"/>
</dbReference>
<dbReference type="Proteomes" id="UP001295740">
    <property type="component" value="Unassembled WGS sequence"/>
</dbReference>